<name>A0A0L0FLM2_9EUKA</name>
<dbReference type="Gene3D" id="3.30.200.20">
    <property type="entry name" value="Phosphorylase Kinase, domain 1"/>
    <property type="match status" value="1"/>
</dbReference>
<dbReference type="EMBL" id="KQ242663">
    <property type="protein sequence ID" value="KNC77677.1"/>
    <property type="molecule type" value="Genomic_DNA"/>
</dbReference>
<organism evidence="7 8">
    <name type="scientific">Sphaeroforma arctica JP610</name>
    <dbReference type="NCBI Taxonomy" id="667725"/>
    <lineage>
        <taxon>Eukaryota</taxon>
        <taxon>Ichthyosporea</taxon>
        <taxon>Ichthyophonida</taxon>
        <taxon>Sphaeroforma</taxon>
    </lineage>
</organism>
<dbReference type="RefSeq" id="XP_014151579.1">
    <property type="nucleotide sequence ID" value="XM_014296104.1"/>
</dbReference>
<accession>A0A0L0FLM2</accession>
<keyword evidence="2" id="KW-0808">Transferase</keyword>
<dbReference type="GO" id="GO:0004674">
    <property type="term" value="F:protein serine/threonine kinase activity"/>
    <property type="evidence" value="ECO:0007669"/>
    <property type="project" value="UniProtKB-KW"/>
</dbReference>
<dbReference type="GO" id="GO:0005634">
    <property type="term" value="C:nucleus"/>
    <property type="evidence" value="ECO:0007669"/>
    <property type="project" value="TreeGrafter"/>
</dbReference>
<proteinExistence type="predicted"/>
<keyword evidence="5" id="KW-0067">ATP-binding</keyword>
<dbReference type="GO" id="GO:0005524">
    <property type="term" value="F:ATP binding"/>
    <property type="evidence" value="ECO:0007669"/>
    <property type="project" value="UniProtKB-KW"/>
</dbReference>
<dbReference type="AlphaFoldDB" id="A0A0L0FLM2"/>
<dbReference type="InterPro" id="IPR000719">
    <property type="entry name" value="Prot_kinase_dom"/>
</dbReference>
<dbReference type="eggNOG" id="KOG0603">
    <property type="taxonomic scope" value="Eukaryota"/>
</dbReference>
<dbReference type="SUPFAM" id="SSF56112">
    <property type="entry name" value="Protein kinase-like (PK-like)"/>
    <property type="match status" value="1"/>
</dbReference>
<evidence type="ECO:0000256" key="3">
    <source>
        <dbReference type="ARBA" id="ARBA00022741"/>
    </source>
</evidence>
<evidence type="ECO:0000259" key="6">
    <source>
        <dbReference type="PROSITE" id="PS50011"/>
    </source>
</evidence>
<dbReference type="SMART" id="SM00220">
    <property type="entry name" value="S_TKc"/>
    <property type="match status" value="1"/>
</dbReference>
<evidence type="ECO:0000256" key="2">
    <source>
        <dbReference type="ARBA" id="ARBA00022679"/>
    </source>
</evidence>
<keyword evidence="8" id="KW-1185">Reference proteome</keyword>
<dbReference type="PANTHER" id="PTHR24345:SF0">
    <property type="entry name" value="CELL CYCLE SERINE_THREONINE-PROTEIN KINASE CDC5_MSD2"/>
    <property type="match status" value="1"/>
</dbReference>
<sequence>MMSFVPCFGNSSVTTKLQVGSIPNKNVISIDTPNVARRPTLTQTRQRSLRGDPSRRFKNEKILQRGSTSVVSKCTDLVMRKQIALKKVKWPFLSQIKREFDIQKTVSEHPNIAGVANMLKDFDNREVYILMELLDGGDLVEVVTRKREGMNAQVFVSYARQLASGLLHMHSKGVVHRDIKPDNICSDTTNGSMKFVDFGDAAYVDETIKKYMIGTMQYIAPELIVAQQMHDSWGDQVLNVDLKACDVWSLGVTFYSMLSRKLPFKEASLKDTNYSIYQHDNRNLGTQKVWATFDPEMRTLLRNMLQIDPRKRWRIGQVVEYLIKWQNKINP</sequence>
<dbReference type="PANTHER" id="PTHR24345">
    <property type="entry name" value="SERINE/THREONINE-PROTEIN KINASE PLK"/>
    <property type="match status" value="1"/>
</dbReference>
<evidence type="ECO:0000313" key="8">
    <source>
        <dbReference type="Proteomes" id="UP000054560"/>
    </source>
</evidence>
<reference evidence="7 8" key="1">
    <citation type="submission" date="2011-02" db="EMBL/GenBank/DDBJ databases">
        <title>The Genome Sequence of Sphaeroforma arctica JP610.</title>
        <authorList>
            <consortium name="The Broad Institute Genome Sequencing Platform"/>
            <person name="Russ C."/>
            <person name="Cuomo C."/>
            <person name="Young S.K."/>
            <person name="Zeng Q."/>
            <person name="Gargeya S."/>
            <person name="Alvarado L."/>
            <person name="Berlin A."/>
            <person name="Chapman S.B."/>
            <person name="Chen Z."/>
            <person name="Freedman E."/>
            <person name="Gellesch M."/>
            <person name="Goldberg J."/>
            <person name="Griggs A."/>
            <person name="Gujja S."/>
            <person name="Heilman E."/>
            <person name="Heiman D."/>
            <person name="Howarth C."/>
            <person name="Mehta T."/>
            <person name="Neiman D."/>
            <person name="Pearson M."/>
            <person name="Roberts A."/>
            <person name="Saif S."/>
            <person name="Shea T."/>
            <person name="Shenoy N."/>
            <person name="Sisk P."/>
            <person name="Stolte C."/>
            <person name="Sykes S."/>
            <person name="White J."/>
            <person name="Yandava C."/>
            <person name="Burger G."/>
            <person name="Gray M.W."/>
            <person name="Holland P.W.H."/>
            <person name="King N."/>
            <person name="Lang F.B.F."/>
            <person name="Roger A.J."/>
            <person name="Ruiz-Trillo I."/>
            <person name="Haas B."/>
            <person name="Nusbaum C."/>
            <person name="Birren B."/>
        </authorList>
    </citation>
    <scope>NUCLEOTIDE SEQUENCE [LARGE SCALE GENOMIC DNA]</scope>
    <source>
        <strain evidence="7 8">JP610</strain>
    </source>
</reference>
<dbReference type="STRING" id="667725.A0A0L0FLM2"/>
<dbReference type="Pfam" id="PF00069">
    <property type="entry name" value="Pkinase"/>
    <property type="match status" value="1"/>
</dbReference>
<evidence type="ECO:0000256" key="5">
    <source>
        <dbReference type="ARBA" id="ARBA00022840"/>
    </source>
</evidence>
<feature type="domain" description="Protein kinase" evidence="6">
    <location>
        <begin position="57"/>
        <end position="331"/>
    </location>
</feature>
<evidence type="ECO:0000313" key="7">
    <source>
        <dbReference type="EMBL" id="KNC77677.1"/>
    </source>
</evidence>
<keyword evidence="3" id="KW-0547">Nucleotide-binding</keyword>
<protein>
    <submittedName>
        <fullName evidence="7">Serine/threonine protein kinase</fullName>
    </submittedName>
</protein>
<dbReference type="InterPro" id="IPR011009">
    <property type="entry name" value="Kinase-like_dom_sf"/>
</dbReference>
<evidence type="ECO:0000256" key="4">
    <source>
        <dbReference type="ARBA" id="ARBA00022777"/>
    </source>
</evidence>
<gene>
    <name evidence="7" type="ORF">SARC_09869</name>
</gene>
<dbReference type="OrthoDB" id="248923at2759"/>
<dbReference type="PROSITE" id="PS50011">
    <property type="entry name" value="PROTEIN_KINASE_DOM"/>
    <property type="match status" value="1"/>
</dbReference>
<dbReference type="PIRSF" id="PIRSF000654">
    <property type="entry name" value="Integrin-linked_kinase"/>
    <property type="match status" value="1"/>
</dbReference>
<dbReference type="Gene3D" id="1.10.510.10">
    <property type="entry name" value="Transferase(Phosphotransferase) domain 1"/>
    <property type="match status" value="1"/>
</dbReference>
<keyword evidence="1 7" id="KW-0723">Serine/threonine-protein kinase</keyword>
<dbReference type="Proteomes" id="UP000054560">
    <property type="component" value="Unassembled WGS sequence"/>
</dbReference>
<keyword evidence="4 7" id="KW-0418">Kinase</keyword>
<evidence type="ECO:0000256" key="1">
    <source>
        <dbReference type="ARBA" id="ARBA00022527"/>
    </source>
</evidence>
<dbReference type="GeneID" id="25910373"/>